<dbReference type="EMBL" id="KI968753">
    <property type="protein sequence ID" value="EUN25325.1"/>
    <property type="molecule type" value="Genomic_DNA"/>
</dbReference>
<protein>
    <submittedName>
        <fullName evidence="1">Uncharacterized protein</fullName>
    </submittedName>
</protein>
<gene>
    <name evidence="1" type="ORF">COCVIDRAFT_28081</name>
</gene>
<dbReference type="RefSeq" id="XP_014554908.1">
    <property type="nucleotide sequence ID" value="XM_014699422.1"/>
</dbReference>
<name>W7EHS4_BIPV3</name>
<sequence>MKKCFAAATATIVESNRWKKFTKVSVSKGNVDWPQNMRDQERFGVRYNYQGKITNKDGVVYNKFHVQPNAGKIPAPINQWKEDNGGTNAVMTSVYVKKDGTQEDVKEGLEEAAKSIES</sequence>
<evidence type="ECO:0000313" key="1">
    <source>
        <dbReference type="EMBL" id="EUN25325.1"/>
    </source>
</evidence>
<keyword evidence="2" id="KW-1185">Reference proteome</keyword>
<dbReference type="AlphaFoldDB" id="W7EHS4"/>
<reference evidence="1 2" key="1">
    <citation type="journal article" date="2013" name="PLoS Genet.">
        <title>Comparative genome structure, secondary metabolite, and effector coding capacity across Cochliobolus pathogens.</title>
        <authorList>
            <person name="Condon B.J."/>
            <person name="Leng Y."/>
            <person name="Wu D."/>
            <person name="Bushley K.E."/>
            <person name="Ohm R.A."/>
            <person name="Otillar R."/>
            <person name="Martin J."/>
            <person name="Schackwitz W."/>
            <person name="Grimwood J."/>
            <person name="MohdZainudin N."/>
            <person name="Xue C."/>
            <person name="Wang R."/>
            <person name="Manning V.A."/>
            <person name="Dhillon B."/>
            <person name="Tu Z.J."/>
            <person name="Steffenson B.J."/>
            <person name="Salamov A."/>
            <person name="Sun H."/>
            <person name="Lowry S."/>
            <person name="LaButti K."/>
            <person name="Han J."/>
            <person name="Copeland A."/>
            <person name="Lindquist E."/>
            <person name="Barry K."/>
            <person name="Schmutz J."/>
            <person name="Baker S.E."/>
            <person name="Ciuffetti L.M."/>
            <person name="Grigoriev I.V."/>
            <person name="Zhong S."/>
            <person name="Turgeon B.G."/>
        </authorList>
    </citation>
    <scope>NUCLEOTIDE SEQUENCE [LARGE SCALE GENOMIC DNA]</scope>
    <source>
        <strain evidence="1 2">FI3</strain>
    </source>
</reference>
<dbReference type="Proteomes" id="UP000054337">
    <property type="component" value="Unassembled WGS sequence"/>
</dbReference>
<dbReference type="GeneID" id="26254050"/>
<dbReference type="HOGENOM" id="CLU_143689_1_1_1"/>
<evidence type="ECO:0000313" key="2">
    <source>
        <dbReference type="Proteomes" id="UP000054337"/>
    </source>
</evidence>
<organism evidence="1 2">
    <name type="scientific">Bipolaris victoriae (strain FI3)</name>
    <name type="common">Victoria blight of oats agent</name>
    <name type="synonym">Cochliobolus victoriae</name>
    <dbReference type="NCBI Taxonomy" id="930091"/>
    <lineage>
        <taxon>Eukaryota</taxon>
        <taxon>Fungi</taxon>
        <taxon>Dikarya</taxon>
        <taxon>Ascomycota</taxon>
        <taxon>Pezizomycotina</taxon>
        <taxon>Dothideomycetes</taxon>
        <taxon>Pleosporomycetidae</taxon>
        <taxon>Pleosporales</taxon>
        <taxon>Pleosporineae</taxon>
        <taxon>Pleosporaceae</taxon>
        <taxon>Bipolaris</taxon>
    </lineage>
</organism>
<proteinExistence type="predicted"/>
<accession>W7EHS4</accession>
<dbReference type="OrthoDB" id="2787676at2759"/>